<evidence type="ECO:0000313" key="10">
    <source>
        <dbReference type="Proteomes" id="UP000002734"/>
    </source>
</evidence>
<dbReference type="Gene3D" id="3.20.20.300">
    <property type="entry name" value="Glycoside hydrolase, family 3, N-terminal domain"/>
    <property type="match status" value="1"/>
</dbReference>
<evidence type="ECO:0000256" key="2">
    <source>
        <dbReference type="ARBA" id="ARBA00005336"/>
    </source>
</evidence>
<dbReference type="InterPro" id="IPR051915">
    <property type="entry name" value="Cellulose_Degrad_GH3"/>
</dbReference>
<dbReference type="PRINTS" id="PR00133">
    <property type="entry name" value="GLHYDRLASE3"/>
</dbReference>
<dbReference type="InterPro" id="IPR036962">
    <property type="entry name" value="Glyco_hydro_3_N_sf"/>
</dbReference>
<dbReference type="Pfam" id="PF00933">
    <property type="entry name" value="Glyco_hydro_3"/>
    <property type="match status" value="1"/>
</dbReference>
<sequence>MTRLPTICRTPTVLALSAALPLLFSPLASAVQQAVLETRDIRLISVDGLQFRDLNRDGKLNPYEDWRLPAAVRTADLVSRMTLAEKAGVMMHGSAPTAGSVIGAGAHYDRQSARALIADLHINSFITRLSGDNPAQMADENNALQQLAEATRLGIPITISSDPRNAFQSLAGASSAAGKFSKWPETLGLAAIGDETLVRRFADIVRQEYRAVGITEALSPQADLATEPRWPRIDGTFGEDPALTKKMVHGYVAGMQNGTGGLNDGSVIAVVKHWVGYGAAQDGWDSHNAYGKYARYGKDGLQSHIEPFTGAFAAHAAGIMPTYSILRGATWRGVPIEPVGAGFNKFLLTDLLRDQYGFDGVILSDWLITNDCKGDCVTGVGPGEKPVPRGMPWGVEHLTSYERFIKAVNAGIDQFGGVTDSAMLVKAVREGRLRESRLDASVTRILQQKFQTGLFERPFVKAEQAGNVVGNPQSQQLANNAQAQALVLLQNKQLLPLRPGSRLWVYGIDPAAVKNAGFIPATRLEEADIALIRTRTPYEQPHKNYFFGSRHHEGSLAFSADNPDYQAIVRASARVPTVVTLYLERPAVLANVVNKTQALVANFGVSDAVLLQRLSSSADYTARLPFELPSSMQAVLKQRSDLPHDSAAPLFPFGFGLPR</sequence>
<dbReference type="HOGENOM" id="CLU_004542_8_2_6"/>
<keyword evidence="10" id="KW-1185">Reference proteome</keyword>
<feature type="signal peptide" evidence="7">
    <location>
        <begin position="1"/>
        <end position="30"/>
    </location>
</feature>
<dbReference type="PANTHER" id="PTHR30620:SF16">
    <property type="entry name" value="LYSOSOMAL BETA GLUCOSIDASE"/>
    <property type="match status" value="1"/>
</dbReference>
<dbReference type="EC" id="3.2.1.21" evidence="3"/>
<keyword evidence="5 9" id="KW-0378">Hydrolase</keyword>
<dbReference type="CAZy" id="GH3">
    <property type="family name" value="Glycoside Hydrolase Family 3"/>
</dbReference>
<dbReference type="eggNOG" id="COG1472">
    <property type="taxonomic scope" value="Bacteria"/>
</dbReference>
<dbReference type="InterPro" id="IPR036881">
    <property type="entry name" value="Glyco_hydro_3_C_sf"/>
</dbReference>
<dbReference type="AlphaFoldDB" id="C6C928"/>
<dbReference type="InterPro" id="IPR017853">
    <property type="entry name" value="GH"/>
</dbReference>
<feature type="chain" id="PRO_5002963054" description="beta-glucosidase" evidence="7">
    <location>
        <begin position="31"/>
        <end position="659"/>
    </location>
</feature>
<dbReference type="Gene3D" id="3.40.50.1700">
    <property type="entry name" value="Glycoside hydrolase family 3 C-terminal domain"/>
    <property type="match status" value="1"/>
</dbReference>
<evidence type="ECO:0000256" key="1">
    <source>
        <dbReference type="ARBA" id="ARBA00000448"/>
    </source>
</evidence>
<dbReference type="InterPro" id="IPR001764">
    <property type="entry name" value="Glyco_hydro_3_N"/>
</dbReference>
<evidence type="ECO:0000256" key="7">
    <source>
        <dbReference type="SAM" id="SignalP"/>
    </source>
</evidence>
<dbReference type="PANTHER" id="PTHR30620">
    <property type="entry name" value="PERIPLASMIC BETA-GLUCOSIDASE-RELATED"/>
    <property type="match status" value="1"/>
</dbReference>
<dbReference type="SUPFAM" id="SSF52279">
    <property type="entry name" value="Beta-D-glucan exohydrolase, C-terminal domain"/>
    <property type="match status" value="1"/>
</dbReference>
<dbReference type="Proteomes" id="UP000002734">
    <property type="component" value="Chromosome"/>
</dbReference>
<dbReference type="GO" id="GO:0009251">
    <property type="term" value="P:glucan catabolic process"/>
    <property type="evidence" value="ECO:0007669"/>
    <property type="project" value="TreeGrafter"/>
</dbReference>
<evidence type="ECO:0000259" key="8">
    <source>
        <dbReference type="Pfam" id="PF00933"/>
    </source>
</evidence>
<accession>C6C928</accession>
<protein>
    <recommendedName>
        <fullName evidence="3">beta-glucosidase</fullName>
        <ecNumber evidence="3">3.2.1.21</ecNumber>
    </recommendedName>
</protein>
<name>C6C928_MUSP7</name>
<evidence type="ECO:0000313" key="9">
    <source>
        <dbReference type="EMBL" id="ACS86228.1"/>
    </source>
</evidence>
<feature type="domain" description="Glycoside hydrolase family 3 N-terminal" evidence="8">
    <location>
        <begin position="108"/>
        <end position="447"/>
    </location>
</feature>
<evidence type="ECO:0000256" key="4">
    <source>
        <dbReference type="ARBA" id="ARBA00022729"/>
    </source>
</evidence>
<proteinExistence type="inferred from homology"/>
<dbReference type="STRING" id="579405.Dd703_2446"/>
<gene>
    <name evidence="9" type="ordered locus">Dd703_2446</name>
</gene>
<reference evidence="9" key="1">
    <citation type="submission" date="2009-06" db="EMBL/GenBank/DDBJ databases">
        <title>Complete sequence of Dickeya dadantii Ech703.</title>
        <authorList>
            <consortium name="US DOE Joint Genome Institute"/>
            <person name="Lucas S."/>
            <person name="Copeland A."/>
            <person name="Lapidus A."/>
            <person name="Glavina del Rio T."/>
            <person name="Dalin E."/>
            <person name="Tice H."/>
            <person name="Bruce D."/>
            <person name="Goodwin L."/>
            <person name="Pitluck S."/>
            <person name="Chertkov O."/>
            <person name="Brettin T."/>
            <person name="Detter J.C."/>
            <person name="Han C."/>
            <person name="Larimer F."/>
            <person name="Land M."/>
            <person name="Hauser L."/>
            <person name="Kyrpides N."/>
            <person name="Mikhailova N."/>
            <person name="Balakrishnan V."/>
            <person name="Glasner J."/>
            <person name="Perna N.T."/>
        </authorList>
    </citation>
    <scope>NUCLEOTIDE SEQUENCE [LARGE SCALE GENOMIC DNA]</scope>
    <source>
        <strain evidence="9">Ech703</strain>
    </source>
</reference>
<dbReference type="GO" id="GO:0008422">
    <property type="term" value="F:beta-glucosidase activity"/>
    <property type="evidence" value="ECO:0007669"/>
    <property type="project" value="UniProtKB-EC"/>
</dbReference>
<dbReference type="KEGG" id="dda:Dd703_2446"/>
<keyword evidence="6" id="KW-0326">Glycosidase</keyword>
<dbReference type="SUPFAM" id="SSF51445">
    <property type="entry name" value="(Trans)glycosidases"/>
    <property type="match status" value="1"/>
</dbReference>
<evidence type="ECO:0000256" key="5">
    <source>
        <dbReference type="ARBA" id="ARBA00022801"/>
    </source>
</evidence>
<organism evidence="9 10">
    <name type="scientific">Musicola paradisiaca (strain Ech703)</name>
    <name type="common">Dickeya paradisiaca</name>
    <name type="synonym">Dickeya dadantii</name>
    <dbReference type="NCBI Taxonomy" id="579405"/>
    <lineage>
        <taxon>Bacteria</taxon>
        <taxon>Pseudomonadati</taxon>
        <taxon>Pseudomonadota</taxon>
        <taxon>Gammaproteobacteria</taxon>
        <taxon>Enterobacterales</taxon>
        <taxon>Pectobacteriaceae</taxon>
        <taxon>Musicola</taxon>
    </lineage>
</organism>
<comment type="catalytic activity">
    <reaction evidence="1">
        <text>Hydrolysis of terminal, non-reducing beta-D-glucosyl residues with release of beta-D-glucose.</text>
        <dbReference type="EC" id="3.2.1.21"/>
    </reaction>
</comment>
<dbReference type="EMBL" id="CP001654">
    <property type="protein sequence ID" value="ACS86228.1"/>
    <property type="molecule type" value="Genomic_DNA"/>
</dbReference>
<evidence type="ECO:0000256" key="3">
    <source>
        <dbReference type="ARBA" id="ARBA00012744"/>
    </source>
</evidence>
<evidence type="ECO:0000256" key="6">
    <source>
        <dbReference type="ARBA" id="ARBA00023295"/>
    </source>
</evidence>
<keyword evidence="4 7" id="KW-0732">Signal</keyword>
<comment type="similarity">
    <text evidence="2">Belongs to the glycosyl hydrolase 3 family.</text>
</comment>
<dbReference type="RefSeq" id="WP_015854135.1">
    <property type="nucleotide sequence ID" value="NC_012880.1"/>
</dbReference>